<keyword evidence="2" id="KW-0808">Transferase</keyword>
<dbReference type="CDD" id="cd02440">
    <property type="entry name" value="AdoMet_MTases"/>
    <property type="match status" value="1"/>
</dbReference>
<proteinExistence type="predicted"/>
<keyword evidence="2" id="KW-0489">Methyltransferase</keyword>
<dbReference type="EMBL" id="AGVV01000006">
    <property type="protein sequence ID" value="EHK79142.1"/>
    <property type="molecule type" value="Genomic_DNA"/>
</dbReference>
<dbReference type="NCBIfam" id="TIGR01444">
    <property type="entry name" value="fkbM_fam"/>
    <property type="match status" value="1"/>
</dbReference>
<dbReference type="InterPro" id="IPR011004">
    <property type="entry name" value="Trimer_LpxA-like_sf"/>
</dbReference>
<name>H0FV97_RHIML</name>
<evidence type="ECO:0000313" key="2">
    <source>
        <dbReference type="EMBL" id="EHK79142.1"/>
    </source>
</evidence>
<dbReference type="InterPro" id="IPR029063">
    <property type="entry name" value="SAM-dependent_MTases_sf"/>
</dbReference>
<dbReference type="RefSeq" id="WP_003526587.1">
    <property type="nucleotide sequence ID" value="NZ_AGVV01000006.1"/>
</dbReference>
<dbReference type="Pfam" id="PF05050">
    <property type="entry name" value="Methyltransf_21"/>
    <property type="match status" value="1"/>
</dbReference>
<dbReference type="PANTHER" id="PTHR34203:SF15">
    <property type="entry name" value="SLL1173 PROTEIN"/>
    <property type="match status" value="1"/>
</dbReference>
<dbReference type="GO" id="GO:0032259">
    <property type="term" value="P:methylation"/>
    <property type="evidence" value="ECO:0007669"/>
    <property type="project" value="UniProtKB-KW"/>
</dbReference>
<sequence>MDADGNRTKIAIDGATYDLIMPHRDIDYIQKKIAETGEPYELQMLRDMASRISVGDLVLDIGANIGNHTLYLAAVSKCRVIAFEPNKELTEALQSSVIANSLEGMIDVRQCGVGATSNRAFFKKSAPENLGSQGLQTGSGDIEIVTIDSLNLDRPIKAMKIDVEGMEPDVLTGARETISRDRPAIYAECHDSTVYQTITAMLDALGYVYMETFNSTPTLLFVHRDNLTFEELCAHINNRQRANEYRLRGRLKRAQQPTPSPTPITKSQQVRTSIRPQFAQERQLVAPDKFNEYSGLLVTCDDPAKIELYLAPRAEASLRSGQSKLKISCRKEVDKALLSVGSFSKKVSISFMSGKPSVQIGNCGGLEVNMTLYGDSCVSIGDNTTCNSASIIAADSDVVIGRDCMLSHNIVLQSCDQHGIIDLSSMEIINTKRGIEIEDHVWLGKGCFVCAGVRIGKGAIAAAMATVTRNVQAFSLVAGCPAGMINTNVTWTRQLNEIDNRTSSFILRNTSRTGNKLTNS</sequence>
<dbReference type="CDD" id="cd04647">
    <property type="entry name" value="LbH_MAT_like"/>
    <property type="match status" value="1"/>
</dbReference>
<organism evidence="2 3">
    <name type="scientific">Sinorhizobium meliloti CCNWSX0020</name>
    <dbReference type="NCBI Taxonomy" id="1107881"/>
    <lineage>
        <taxon>Bacteria</taxon>
        <taxon>Pseudomonadati</taxon>
        <taxon>Pseudomonadota</taxon>
        <taxon>Alphaproteobacteria</taxon>
        <taxon>Hyphomicrobiales</taxon>
        <taxon>Rhizobiaceae</taxon>
        <taxon>Sinorhizobium/Ensifer group</taxon>
        <taxon>Sinorhizobium</taxon>
    </lineage>
</organism>
<accession>H0FV97</accession>
<dbReference type="Gene3D" id="3.40.50.150">
    <property type="entry name" value="Vaccinia Virus protein VP39"/>
    <property type="match status" value="1"/>
</dbReference>
<dbReference type="Proteomes" id="UP000004038">
    <property type="component" value="Unassembled WGS sequence"/>
</dbReference>
<dbReference type="PATRIC" id="fig|1107881.3.peg.1100"/>
<dbReference type="PANTHER" id="PTHR34203">
    <property type="entry name" value="METHYLTRANSFERASE, FKBM FAMILY PROTEIN"/>
    <property type="match status" value="1"/>
</dbReference>
<reference evidence="2 3" key="1">
    <citation type="journal article" date="2012" name="J. Bacteriol.">
        <title>Draft Genome Sequence of Sinorhizobium meliloti CCNWSX0020, a Nitrogen-Fixing Symbiont with Copper Tolerance Capability Isolated from Lead-Zinc Mine Tailings.</title>
        <authorList>
            <person name="Li Z."/>
            <person name="Ma Z."/>
            <person name="Hao X."/>
            <person name="Wei G."/>
        </authorList>
    </citation>
    <scope>NUCLEOTIDE SEQUENCE [LARGE SCALE GENOMIC DNA]</scope>
    <source>
        <strain evidence="2 3">CCNWSX0020</strain>
    </source>
</reference>
<dbReference type="Gene3D" id="2.160.10.10">
    <property type="entry name" value="Hexapeptide repeat proteins"/>
    <property type="match status" value="1"/>
</dbReference>
<dbReference type="SUPFAM" id="SSF53335">
    <property type="entry name" value="S-adenosyl-L-methionine-dependent methyltransferases"/>
    <property type="match status" value="1"/>
</dbReference>
<dbReference type="InterPro" id="IPR052514">
    <property type="entry name" value="SAM-dependent_MTase"/>
</dbReference>
<gene>
    <name evidence="2" type="ORF">SM0020_05475</name>
</gene>
<evidence type="ECO:0000313" key="3">
    <source>
        <dbReference type="Proteomes" id="UP000004038"/>
    </source>
</evidence>
<protein>
    <submittedName>
        <fullName evidence="2">FkbM family methyltransferase</fullName>
    </submittedName>
</protein>
<dbReference type="InterPro" id="IPR006342">
    <property type="entry name" value="FkbM_mtfrase"/>
</dbReference>
<feature type="domain" description="Methyltransferase FkbM" evidence="1">
    <location>
        <begin position="60"/>
        <end position="209"/>
    </location>
</feature>
<dbReference type="AlphaFoldDB" id="H0FV97"/>
<evidence type="ECO:0000259" key="1">
    <source>
        <dbReference type="Pfam" id="PF05050"/>
    </source>
</evidence>
<dbReference type="GO" id="GO:0008168">
    <property type="term" value="F:methyltransferase activity"/>
    <property type="evidence" value="ECO:0007669"/>
    <property type="project" value="UniProtKB-KW"/>
</dbReference>
<dbReference type="SUPFAM" id="SSF51161">
    <property type="entry name" value="Trimeric LpxA-like enzymes"/>
    <property type="match status" value="1"/>
</dbReference>